<feature type="compositionally biased region" description="Acidic residues" evidence="1">
    <location>
        <begin position="207"/>
        <end position="218"/>
    </location>
</feature>
<evidence type="ECO:0000313" key="2">
    <source>
        <dbReference type="EMBL" id="CAL1292644.1"/>
    </source>
</evidence>
<reference evidence="2 3" key="1">
    <citation type="submission" date="2024-04" db="EMBL/GenBank/DDBJ databases">
        <authorList>
            <person name="Rising A."/>
            <person name="Reimegard J."/>
            <person name="Sonavane S."/>
            <person name="Akerstrom W."/>
            <person name="Nylinder S."/>
            <person name="Hedman E."/>
            <person name="Kallberg Y."/>
        </authorList>
    </citation>
    <scope>NUCLEOTIDE SEQUENCE [LARGE SCALE GENOMIC DNA]</scope>
</reference>
<sequence>RHFLVWIAFPFFSRQRIIICSKAQKRQFPVTMSPFPVSLAVFFCVSVTSTLALPKRPFSNGASSGAGEIPDEFSLDYRPFDAPLGKGSPGKEVFDNYDLDEGPRRFPEDYENEIHPQPPPQGGNSKPPLKPDDKIPEEKHPEDEPELEPEEEEDHEPPSHEKPKGGEETHVDEEEEDVGTKGGEEEPRGSEEEDAHGVEDEEKPHGDEEEAQEGEEEIPLPFKPALFSFQQVNHYIKQLEKAMDHVFKETLEEAALLNNTFANTTEEEVEVDGHKYKVQKSLIEAGDEDKNSTLFIEAISSVKEDEPEKNITKRSNPDSVPIQ</sequence>
<dbReference type="Proteomes" id="UP001497382">
    <property type="component" value="Unassembled WGS sequence"/>
</dbReference>
<keyword evidence="3" id="KW-1185">Reference proteome</keyword>
<evidence type="ECO:0000313" key="3">
    <source>
        <dbReference type="Proteomes" id="UP001497382"/>
    </source>
</evidence>
<feature type="compositionally biased region" description="Acidic residues" evidence="1">
    <location>
        <begin position="143"/>
        <end position="155"/>
    </location>
</feature>
<feature type="compositionally biased region" description="Basic and acidic residues" evidence="1">
    <location>
        <begin position="129"/>
        <end position="142"/>
    </location>
</feature>
<name>A0AAV2B9I7_9ARAC</name>
<feature type="compositionally biased region" description="Basic and acidic residues" evidence="1">
    <location>
        <begin position="302"/>
        <end position="311"/>
    </location>
</feature>
<gene>
    <name evidence="2" type="ORF">LARSCL_LOCUS17769</name>
</gene>
<dbReference type="AlphaFoldDB" id="A0AAV2B9I7"/>
<protein>
    <submittedName>
        <fullName evidence="2">Uncharacterized protein</fullName>
    </submittedName>
</protein>
<dbReference type="EMBL" id="CAXIEN010000310">
    <property type="protein sequence ID" value="CAL1292644.1"/>
    <property type="molecule type" value="Genomic_DNA"/>
</dbReference>
<comment type="caution">
    <text evidence="2">The sequence shown here is derived from an EMBL/GenBank/DDBJ whole genome shotgun (WGS) entry which is preliminary data.</text>
</comment>
<feature type="region of interest" description="Disordered" evidence="1">
    <location>
        <begin position="80"/>
        <end position="222"/>
    </location>
</feature>
<accession>A0AAV2B9I7</accession>
<feature type="non-terminal residue" evidence="2">
    <location>
        <position position="1"/>
    </location>
</feature>
<feature type="region of interest" description="Disordered" evidence="1">
    <location>
        <begin position="301"/>
        <end position="323"/>
    </location>
</feature>
<feature type="compositionally biased region" description="Basic and acidic residues" evidence="1">
    <location>
        <begin position="178"/>
        <end position="206"/>
    </location>
</feature>
<evidence type="ECO:0000256" key="1">
    <source>
        <dbReference type="SAM" id="MobiDB-lite"/>
    </source>
</evidence>
<feature type="compositionally biased region" description="Basic and acidic residues" evidence="1">
    <location>
        <begin position="156"/>
        <end position="169"/>
    </location>
</feature>
<organism evidence="2 3">
    <name type="scientific">Larinioides sclopetarius</name>
    <dbReference type="NCBI Taxonomy" id="280406"/>
    <lineage>
        <taxon>Eukaryota</taxon>
        <taxon>Metazoa</taxon>
        <taxon>Ecdysozoa</taxon>
        <taxon>Arthropoda</taxon>
        <taxon>Chelicerata</taxon>
        <taxon>Arachnida</taxon>
        <taxon>Araneae</taxon>
        <taxon>Araneomorphae</taxon>
        <taxon>Entelegynae</taxon>
        <taxon>Araneoidea</taxon>
        <taxon>Araneidae</taxon>
        <taxon>Larinioides</taxon>
    </lineage>
</organism>
<proteinExistence type="predicted"/>
<feature type="compositionally biased region" description="Basic and acidic residues" evidence="1">
    <location>
        <begin position="101"/>
        <end position="114"/>
    </location>
</feature>
<feature type="compositionally biased region" description="Polar residues" evidence="1">
    <location>
        <begin position="313"/>
        <end position="323"/>
    </location>
</feature>